<evidence type="ECO:0000256" key="2">
    <source>
        <dbReference type="SAM" id="Coils"/>
    </source>
</evidence>
<dbReference type="Gene3D" id="3.30.1330.60">
    <property type="entry name" value="OmpA-like domain"/>
    <property type="match status" value="1"/>
</dbReference>
<evidence type="ECO:0000259" key="4">
    <source>
        <dbReference type="PROSITE" id="PS51123"/>
    </source>
</evidence>
<feature type="coiled-coil region" evidence="2">
    <location>
        <begin position="411"/>
        <end position="488"/>
    </location>
</feature>
<keyword evidence="5" id="KW-0282">Flagellum</keyword>
<keyword evidence="5" id="KW-0969">Cilium</keyword>
<dbReference type="RefSeq" id="WP_284379523.1">
    <property type="nucleotide sequence ID" value="NZ_BSNN01000008.1"/>
</dbReference>
<proteinExistence type="predicted"/>
<sequence length="637" mass="69387">MAIRRRAGNRFEASIWPGFVDAMTALLLILFFVLSIFMIVQFTLRETISDQSNALDDLTIELSGLAEALGLEQQRVSSLQASLSSSQNALDAAQAQVASQLSTILALTDKSNTQAERLSEFETQIAALLVTKETLEQENQAVLSEKEAVELALASARDEIDLQAEQARLAAAKREAMESLIADLEASGAFSEQQLAATRQELSELEQARVLEQAAAQALQQRLSDSGAALSAMTLAMEAQRKQAEETMALLLAAEAAKQTTEAEMADLTAKLDANAQSAALDLAKRQALEALIADLQSRDKLQSDQLRDVEQALSDAQKEQLLESAAAEALRQRLLAADTELSAMTLALEAQRREAEETLTLLAAAELANEKIIAEQIDQTEAQKNATLLAIANDMLAQEQAVSADSLRKVALLNAQTEELQKQLDDLQGLLDASAVADQQSQVQLQNLGKNLNAALARVAAEQKKRAKLEEREKERLAAEANDLRKFRSEFFGRLREIMEGREGVRIVGDRFVFSSEVLFAPGSANLGAGGQAEIRNVASIIHQVADQIPREIDWILRVDGHTDSTPLSAGGAFNDNWELSQARALSVVRYLINEQGIPADRLAANGFGEFQPLSDAETPEAYAINRRIELKFTEK</sequence>
<dbReference type="Pfam" id="PF00691">
    <property type="entry name" value="OmpA"/>
    <property type="match status" value="1"/>
</dbReference>
<keyword evidence="2" id="KW-0175">Coiled coil</keyword>
<keyword evidence="1 3" id="KW-0472">Membrane</keyword>
<dbReference type="InterPro" id="IPR036737">
    <property type="entry name" value="OmpA-like_sf"/>
</dbReference>
<dbReference type="PANTHER" id="PTHR30329">
    <property type="entry name" value="STATOR ELEMENT OF FLAGELLAR MOTOR COMPLEX"/>
    <property type="match status" value="1"/>
</dbReference>
<evidence type="ECO:0000313" key="6">
    <source>
        <dbReference type="Proteomes" id="UP001156694"/>
    </source>
</evidence>
<keyword evidence="3" id="KW-1133">Transmembrane helix</keyword>
<dbReference type="NCBIfam" id="NF006542">
    <property type="entry name" value="PRK09039.1-1"/>
    <property type="match status" value="3"/>
</dbReference>
<protein>
    <submittedName>
        <fullName evidence="5">Flagellar motor protein</fullName>
    </submittedName>
</protein>
<name>A0ABQ5VXU2_9RHOB</name>
<dbReference type="InterPro" id="IPR006665">
    <property type="entry name" value="OmpA-like"/>
</dbReference>
<evidence type="ECO:0000313" key="5">
    <source>
        <dbReference type="EMBL" id="GLQ36082.1"/>
    </source>
</evidence>
<reference evidence="6" key="1">
    <citation type="journal article" date="2019" name="Int. J. Syst. Evol. Microbiol.">
        <title>The Global Catalogue of Microorganisms (GCM) 10K type strain sequencing project: providing services to taxonomists for standard genome sequencing and annotation.</title>
        <authorList>
            <consortium name="The Broad Institute Genomics Platform"/>
            <consortium name="The Broad Institute Genome Sequencing Center for Infectious Disease"/>
            <person name="Wu L."/>
            <person name="Ma J."/>
        </authorList>
    </citation>
    <scope>NUCLEOTIDE SEQUENCE [LARGE SCALE GENOMIC DNA]</scope>
    <source>
        <strain evidence="6">NBRC 110140</strain>
    </source>
</reference>
<organism evidence="5 6">
    <name type="scientific">Amylibacter marinus</name>
    <dbReference type="NCBI Taxonomy" id="1475483"/>
    <lineage>
        <taxon>Bacteria</taxon>
        <taxon>Pseudomonadati</taxon>
        <taxon>Pseudomonadota</taxon>
        <taxon>Alphaproteobacteria</taxon>
        <taxon>Rhodobacterales</taxon>
        <taxon>Paracoccaceae</taxon>
        <taxon>Amylibacter</taxon>
    </lineage>
</organism>
<dbReference type="PROSITE" id="PS51123">
    <property type="entry name" value="OMPA_2"/>
    <property type="match status" value="1"/>
</dbReference>
<evidence type="ECO:0000256" key="1">
    <source>
        <dbReference type="PROSITE-ProRule" id="PRU00473"/>
    </source>
</evidence>
<dbReference type="EMBL" id="BSNN01000008">
    <property type="protein sequence ID" value="GLQ36082.1"/>
    <property type="molecule type" value="Genomic_DNA"/>
</dbReference>
<gene>
    <name evidence="5" type="ORF">GCM10007939_23660</name>
</gene>
<comment type="caution">
    <text evidence="5">The sequence shown here is derived from an EMBL/GenBank/DDBJ whole genome shotgun (WGS) entry which is preliminary data.</text>
</comment>
<feature type="coiled-coil region" evidence="2">
    <location>
        <begin position="76"/>
        <end position="222"/>
    </location>
</feature>
<keyword evidence="6" id="KW-1185">Reference proteome</keyword>
<dbReference type="CDD" id="cd07185">
    <property type="entry name" value="OmpA_C-like"/>
    <property type="match status" value="1"/>
</dbReference>
<accession>A0ABQ5VXU2</accession>
<keyword evidence="5" id="KW-0966">Cell projection</keyword>
<dbReference type="PANTHER" id="PTHR30329:SF21">
    <property type="entry name" value="LIPOPROTEIN YIAD-RELATED"/>
    <property type="match status" value="1"/>
</dbReference>
<dbReference type="InterPro" id="IPR050330">
    <property type="entry name" value="Bact_OuterMem_StrucFunc"/>
</dbReference>
<dbReference type="SUPFAM" id="SSF103088">
    <property type="entry name" value="OmpA-like"/>
    <property type="match status" value="1"/>
</dbReference>
<feature type="domain" description="OmpA-like" evidence="4">
    <location>
        <begin position="509"/>
        <end position="637"/>
    </location>
</feature>
<feature type="transmembrane region" description="Helical" evidence="3">
    <location>
        <begin position="20"/>
        <end position="44"/>
    </location>
</feature>
<evidence type="ECO:0000256" key="3">
    <source>
        <dbReference type="SAM" id="Phobius"/>
    </source>
</evidence>
<keyword evidence="3" id="KW-0812">Transmembrane</keyword>
<dbReference type="Proteomes" id="UP001156694">
    <property type="component" value="Unassembled WGS sequence"/>
</dbReference>